<dbReference type="EMBL" id="CM000767">
    <property type="protein sequence ID" value="KXG23565.1"/>
    <property type="molecule type" value="Genomic_DNA"/>
</dbReference>
<evidence type="ECO:0000256" key="1">
    <source>
        <dbReference type="SAM" id="MobiDB-lite"/>
    </source>
</evidence>
<dbReference type="Proteomes" id="UP000000768">
    <property type="component" value="Chromosome 8"/>
</dbReference>
<keyword evidence="3" id="KW-1185">Reference proteome</keyword>
<dbReference type="InParanoid" id="A0A1B6PDF2"/>
<evidence type="ECO:0000313" key="2">
    <source>
        <dbReference type="EMBL" id="KXG23565.1"/>
    </source>
</evidence>
<gene>
    <name evidence="2" type="ORF">SORBI_3008G110800</name>
</gene>
<proteinExistence type="predicted"/>
<feature type="compositionally biased region" description="Gly residues" evidence="1">
    <location>
        <begin position="23"/>
        <end position="35"/>
    </location>
</feature>
<feature type="compositionally biased region" description="Polar residues" evidence="1">
    <location>
        <begin position="1"/>
        <end position="14"/>
    </location>
</feature>
<reference evidence="3" key="3">
    <citation type="journal article" date="2018" name="Plant J.">
        <title>The Sorghum bicolor reference genome: improved assembly, gene annotations, a transcriptome atlas, and signatures of genome organization.</title>
        <authorList>
            <person name="McCormick R.F."/>
            <person name="Truong S.K."/>
            <person name="Sreedasyam A."/>
            <person name="Jenkins J."/>
            <person name="Shu S."/>
            <person name="Sims D."/>
            <person name="Kennedy M."/>
            <person name="Amirebrahimi M."/>
            <person name="Weers B.D."/>
            <person name="McKinley B."/>
            <person name="Mattison A."/>
            <person name="Morishige D.T."/>
            <person name="Grimwood J."/>
            <person name="Schmutz J."/>
            <person name="Mullet J.E."/>
        </authorList>
    </citation>
    <scope>NUCLEOTIDE SEQUENCE [LARGE SCALE GENOMIC DNA]</scope>
    <source>
        <strain evidence="3">cv. BTx623</strain>
    </source>
</reference>
<organism evidence="2 3">
    <name type="scientific">Sorghum bicolor</name>
    <name type="common">Sorghum</name>
    <name type="synonym">Sorghum vulgare</name>
    <dbReference type="NCBI Taxonomy" id="4558"/>
    <lineage>
        <taxon>Eukaryota</taxon>
        <taxon>Viridiplantae</taxon>
        <taxon>Streptophyta</taxon>
        <taxon>Embryophyta</taxon>
        <taxon>Tracheophyta</taxon>
        <taxon>Spermatophyta</taxon>
        <taxon>Magnoliopsida</taxon>
        <taxon>Liliopsida</taxon>
        <taxon>Poales</taxon>
        <taxon>Poaceae</taxon>
        <taxon>PACMAD clade</taxon>
        <taxon>Panicoideae</taxon>
        <taxon>Andropogonodae</taxon>
        <taxon>Andropogoneae</taxon>
        <taxon>Sorghinae</taxon>
        <taxon>Sorghum</taxon>
    </lineage>
</organism>
<sequence>MVVTVPSASGSSHKAPSLTPVHGGDGGIRPSAGGGSSPFAGSFSCLKPVLMPWNPDDDSTSQYSFIRIRSLRTTNGRINIVTQPLLLSKLS</sequence>
<dbReference type="Gramene" id="OQU79208">
    <property type="protein sequence ID" value="OQU79208"/>
    <property type="gene ID" value="SORBI_3008G110800"/>
</dbReference>
<reference evidence="2" key="2">
    <citation type="submission" date="2017-02" db="EMBL/GenBank/DDBJ databases">
        <title>WGS assembly of Sorghum bicolor.</title>
        <authorList>
            <person name="Paterson A."/>
            <person name="Mullet J."/>
            <person name="Bowers J."/>
            <person name="Bruggmann R."/>
            <person name="Dubchak I."/>
            <person name="Grimwood J."/>
            <person name="Gundlach H."/>
            <person name="Haberer G."/>
            <person name="Hellsten U."/>
            <person name="Mitros T."/>
            <person name="Poliakov A."/>
            <person name="Schmutz J."/>
            <person name="Spannagl M."/>
            <person name="Tang H."/>
            <person name="Wang X."/>
            <person name="Wicker T."/>
            <person name="Bharti A."/>
            <person name="Chapman J."/>
            <person name="Feltus F."/>
            <person name="Gowik U."/>
            <person name="Grigoriev I."/>
            <person name="Lyons E."/>
            <person name="Maher C."/>
            <person name="Martis M."/>
            <person name="Narechania A."/>
            <person name="Otillar R."/>
            <person name="Penning B."/>
            <person name="Salamov A."/>
            <person name="Wang Y."/>
            <person name="Zhang L."/>
            <person name="Carpita N."/>
            <person name="Freeling M."/>
            <person name="Gingle A."/>
            <person name="Hash C."/>
            <person name="Keller B."/>
            <person name="Klein P."/>
            <person name="Kresovich S."/>
            <person name="Mccann M."/>
            <person name="Ming R."/>
            <person name="Peterson D."/>
            <person name="Rahman M."/>
            <person name="Ware D."/>
            <person name="Westhoff P."/>
            <person name="Mayer K."/>
            <person name="Messing J."/>
            <person name="Sims D."/>
            <person name="Jenkins J."/>
            <person name="Shu S."/>
            <person name="Rokhsar D."/>
        </authorList>
    </citation>
    <scope>NUCLEOTIDE SEQUENCE</scope>
</reference>
<accession>A0A1B6PDF2</accession>
<reference evidence="2 3" key="1">
    <citation type="journal article" date="2009" name="Nature">
        <title>The Sorghum bicolor genome and the diversification of grasses.</title>
        <authorList>
            <person name="Paterson A.H."/>
            <person name="Bowers J.E."/>
            <person name="Bruggmann R."/>
            <person name="Dubchak I."/>
            <person name="Grimwood J."/>
            <person name="Gundlach H."/>
            <person name="Haberer G."/>
            <person name="Hellsten U."/>
            <person name="Mitros T."/>
            <person name="Poliakov A."/>
            <person name="Schmutz J."/>
            <person name="Spannagl M."/>
            <person name="Tang H."/>
            <person name="Wang X."/>
            <person name="Wicker T."/>
            <person name="Bharti A.K."/>
            <person name="Chapman J."/>
            <person name="Feltus F.A."/>
            <person name="Gowik U."/>
            <person name="Grigoriev I.V."/>
            <person name="Lyons E."/>
            <person name="Maher C.A."/>
            <person name="Martis M."/>
            <person name="Narechania A."/>
            <person name="Otillar R.P."/>
            <person name="Penning B.W."/>
            <person name="Salamov A.A."/>
            <person name="Wang Y."/>
            <person name="Zhang L."/>
            <person name="Carpita N.C."/>
            <person name="Freeling M."/>
            <person name="Gingle A.R."/>
            <person name="Hash C.T."/>
            <person name="Keller B."/>
            <person name="Klein P."/>
            <person name="Kresovich S."/>
            <person name="McCann M.C."/>
            <person name="Ming R."/>
            <person name="Peterson D.G."/>
            <person name="Mehboob-ur-Rahman"/>
            <person name="Ware D."/>
            <person name="Westhoff P."/>
            <person name="Mayer K.F."/>
            <person name="Messing J."/>
            <person name="Rokhsar D.S."/>
        </authorList>
    </citation>
    <scope>NUCLEOTIDE SEQUENCE [LARGE SCALE GENOMIC DNA]</scope>
    <source>
        <strain evidence="3">cv. BTx623</strain>
    </source>
</reference>
<dbReference type="ExpressionAtlas" id="A0A1B6PDF2">
    <property type="expression patterns" value="baseline and differential"/>
</dbReference>
<dbReference type="EMBL" id="CM000767">
    <property type="protein sequence ID" value="OQU79208.1"/>
    <property type="molecule type" value="Genomic_DNA"/>
</dbReference>
<protein>
    <submittedName>
        <fullName evidence="2">Uncharacterized protein</fullName>
    </submittedName>
</protein>
<name>A0A1B6PDF2_SORBI</name>
<dbReference type="Gramene" id="KXG23565">
    <property type="protein sequence ID" value="KXG23565"/>
    <property type="gene ID" value="SORBI_3008G110800"/>
</dbReference>
<feature type="region of interest" description="Disordered" evidence="1">
    <location>
        <begin position="1"/>
        <end position="35"/>
    </location>
</feature>
<dbReference type="AlphaFoldDB" id="A0A1B6PDF2"/>
<evidence type="ECO:0000313" key="3">
    <source>
        <dbReference type="Proteomes" id="UP000000768"/>
    </source>
</evidence>